<protein>
    <submittedName>
        <fullName evidence="2">Uncharacterized protein</fullName>
    </submittedName>
</protein>
<gene>
    <name evidence="2" type="ORF">NCTC10797_02294</name>
</gene>
<keyword evidence="1" id="KW-0812">Transmembrane</keyword>
<reference evidence="2 3" key="1">
    <citation type="submission" date="2019-02" db="EMBL/GenBank/DDBJ databases">
        <authorList>
            <consortium name="Pathogen Informatics"/>
        </authorList>
    </citation>
    <scope>NUCLEOTIDE SEQUENCE [LARGE SCALE GENOMIC DNA]</scope>
    <source>
        <strain evidence="2 3">3012STDY6756504</strain>
    </source>
</reference>
<dbReference type="AlphaFoldDB" id="A0A4U8VXX6"/>
<evidence type="ECO:0000313" key="2">
    <source>
        <dbReference type="EMBL" id="VFA98526.1"/>
    </source>
</evidence>
<keyword evidence="1" id="KW-0472">Membrane</keyword>
<feature type="transmembrane region" description="Helical" evidence="1">
    <location>
        <begin position="12"/>
        <end position="31"/>
    </location>
</feature>
<dbReference type="Proteomes" id="UP000290439">
    <property type="component" value="Chromosome"/>
</dbReference>
<name>A0A4U8VXX6_9NOCA</name>
<keyword evidence="1" id="KW-1133">Transmembrane helix</keyword>
<evidence type="ECO:0000256" key="1">
    <source>
        <dbReference type="SAM" id="Phobius"/>
    </source>
</evidence>
<evidence type="ECO:0000313" key="3">
    <source>
        <dbReference type="Proteomes" id="UP000290439"/>
    </source>
</evidence>
<accession>A0A4U8VXX6</accession>
<dbReference type="EMBL" id="LR215973">
    <property type="protein sequence ID" value="VFA98526.1"/>
    <property type="molecule type" value="Genomic_DNA"/>
</dbReference>
<sequence>MNEYVSYILFDFLMPIIGAAAAEYWATLLVINPI</sequence>
<organism evidence="2 3">
    <name type="scientific">Nocardia cyriacigeorgica</name>
    <dbReference type="NCBI Taxonomy" id="135487"/>
    <lineage>
        <taxon>Bacteria</taxon>
        <taxon>Bacillati</taxon>
        <taxon>Actinomycetota</taxon>
        <taxon>Actinomycetes</taxon>
        <taxon>Mycobacteriales</taxon>
        <taxon>Nocardiaceae</taxon>
        <taxon>Nocardia</taxon>
    </lineage>
</organism>
<proteinExistence type="predicted"/>